<feature type="domain" description="DUF3502" evidence="1">
    <location>
        <begin position="28"/>
        <end position="96"/>
    </location>
</feature>
<evidence type="ECO:0000259" key="1">
    <source>
        <dbReference type="Pfam" id="PF12010"/>
    </source>
</evidence>
<sequence length="99" mass="11237">MITYLKEEDPEDKWEQFDAFNSSAVNAPLLGFHFDDTNVKTELAAVKNVKEEFIGPLYTGSVDPEEFVPQAIEKMKNAGLDVVMEEAQRQLDEWVAAQK</sequence>
<dbReference type="SUPFAM" id="SSF53850">
    <property type="entry name" value="Periplasmic binding protein-like II"/>
    <property type="match status" value="1"/>
</dbReference>
<gene>
    <name evidence="2" type="ORF">EV213_1277</name>
</gene>
<evidence type="ECO:0000313" key="2">
    <source>
        <dbReference type="EMBL" id="TDQ34111.1"/>
    </source>
</evidence>
<reference evidence="2 3" key="1">
    <citation type="submission" date="2019-03" db="EMBL/GenBank/DDBJ databases">
        <title>Genomic Encyclopedia of Type Strains, Phase IV (KMG-IV): sequencing the most valuable type-strain genomes for metagenomic binning, comparative biology and taxonomic classification.</title>
        <authorList>
            <person name="Goeker M."/>
        </authorList>
    </citation>
    <scope>NUCLEOTIDE SEQUENCE [LARGE SCALE GENOMIC DNA]</scope>
    <source>
        <strain evidence="2 3">DSM 28697</strain>
    </source>
</reference>
<comment type="caution">
    <text evidence="2">The sequence shown here is derived from an EMBL/GenBank/DDBJ whole genome shotgun (WGS) entry which is preliminary data.</text>
</comment>
<dbReference type="RefSeq" id="WP_341770364.1">
    <property type="nucleotide sequence ID" value="NZ_SNYJ01000027.1"/>
</dbReference>
<keyword evidence="3" id="KW-1185">Reference proteome</keyword>
<dbReference type="InterPro" id="IPR022627">
    <property type="entry name" value="DUF3502"/>
</dbReference>
<protein>
    <submittedName>
        <fullName evidence="2">Uncharacterized protein DUF3502</fullName>
    </submittedName>
</protein>
<organism evidence="2 3">
    <name type="scientific">Aureibacillus halotolerans</name>
    <dbReference type="NCBI Taxonomy" id="1508390"/>
    <lineage>
        <taxon>Bacteria</taxon>
        <taxon>Bacillati</taxon>
        <taxon>Bacillota</taxon>
        <taxon>Bacilli</taxon>
        <taxon>Bacillales</taxon>
        <taxon>Bacillaceae</taxon>
        <taxon>Aureibacillus</taxon>
    </lineage>
</organism>
<accession>A0A4R6TPM0</accession>
<dbReference type="EMBL" id="SNYJ01000027">
    <property type="protein sequence ID" value="TDQ34111.1"/>
    <property type="molecule type" value="Genomic_DNA"/>
</dbReference>
<proteinExistence type="predicted"/>
<dbReference type="Pfam" id="PF12010">
    <property type="entry name" value="DUF3502"/>
    <property type="match status" value="1"/>
</dbReference>
<dbReference type="AlphaFoldDB" id="A0A4R6TPM0"/>
<name>A0A4R6TPM0_9BACI</name>
<evidence type="ECO:0000313" key="3">
    <source>
        <dbReference type="Proteomes" id="UP000295632"/>
    </source>
</evidence>
<dbReference type="Proteomes" id="UP000295632">
    <property type="component" value="Unassembled WGS sequence"/>
</dbReference>